<dbReference type="Gene3D" id="3.40.50.300">
    <property type="entry name" value="P-loop containing nucleotide triphosphate hydrolases"/>
    <property type="match status" value="2"/>
</dbReference>
<keyword evidence="6" id="KW-1185">Reference proteome</keyword>
<evidence type="ECO:0000313" key="5">
    <source>
        <dbReference type="EMBL" id="GFH56721.1"/>
    </source>
</evidence>
<dbReference type="EMBL" id="BLLK01000055">
    <property type="protein sequence ID" value="GFH56721.1"/>
    <property type="molecule type" value="Genomic_DNA"/>
</dbReference>
<feature type="compositionally biased region" description="Basic and acidic residues" evidence="1">
    <location>
        <begin position="161"/>
        <end position="176"/>
    </location>
</feature>
<name>A0AAD3D4S6_9STRA</name>
<dbReference type="InterPro" id="IPR003439">
    <property type="entry name" value="ABC_transporter-like_ATP-bd"/>
</dbReference>
<organism evidence="4 6">
    <name type="scientific">Chaetoceros tenuissimus</name>
    <dbReference type="NCBI Taxonomy" id="426638"/>
    <lineage>
        <taxon>Eukaryota</taxon>
        <taxon>Sar</taxon>
        <taxon>Stramenopiles</taxon>
        <taxon>Ochrophyta</taxon>
        <taxon>Bacillariophyta</taxon>
        <taxon>Coscinodiscophyceae</taxon>
        <taxon>Chaetocerotophycidae</taxon>
        <taxon>Chaetocerotales</taxon>
        <taxon>Chaetocerotaceae</taxon>
        <taxon>Chaetoceros</taxon>
    </lineage>
</organism>
<dbReference type="Pfam" id="PF00005">
    <property type="entry name" value="ABC_tran"/>
    <property type="match status" value="1"/>
</dbReference>
<dbReference type="EMBL" id="BLLK01000055">
    <property type="protein sequence ID" value="GFH56709.1"/>
    <property type="molecule type" value="Genomic_DNA"/>
</dbReference>
<evidence type="ECO:0000313" key="4">
    <source>
        <dbReference type="EMBL" id="GFH56715.1"/>
    </source>
</evidence>
<feature type="domain" description="ABC transporter" evidence="2">
    <location>
        <begin position="3"/>
        <end position="51"/>
    </location>
</feature>
<dbReference type="EMBL" id="BLLK01000055">
    <property type="protein sequence ID" value="GFH56715.1"/>
    <property type="molecule type" value="Genomic_DNA"/>
</dbReference>
<dbReference type="InterPro" id="IPR051309">
    <property type="entry name" value="ABCF_ATPase"/>
</dbReference>
<feature type="compositionally biased region" description="Basic and acidic residues" evidence="1">
    <location>
        <begin position="136"/>
        <end position="154"/>
    </location>
</feature>
<dbReference type="InterPro" id="IPR027417">
    <property type="entry name" value="P-loop_NTPase"/>
</dbReference>
<dbReference type="PANTHER" id="PTHR42855:SF1">
    <property type="entry name" value="ABC TRANSPORTER DOMAIN-CONTAINING PROTEIN"/>
    <property type="match status" value="1"/>
</dbReference>
<evidence type="ECO:0000313" key="3">
    <source>
        <dbReference type="EMBL" id="GFH56709.1"/>
    </source>
</evidence>
<evidence type="ECO:0000256" key="1">
    <source>
        <dbReference type="SAM" id="MobiDB-lite"/>
    </source>
</evidence>
<sequence>MILDDFSYNFNNGDKIAVVGANGVGKSTFIKILTEQQPLDTGSLELGETVVFGIYDQKGIEIEGEKTVLEVMKEHYLEEYKGVLVIVSHDRFFTDKVTDHHFVFEGNSVVKDFTGTLTDYAEALVEIEELNGEDANAVKDDKKSNYKEDEETRVKRMNQLKSDKKEMNNIENKMEN</sequence>
<protein>
    <recommendedName>
        <fullName evidence="2">ABC transporter domain-containing protein</fullName>
    </recommendedName>
</protein>
<proteinExistence type="predicted"/>
<dbReference type="PANTHER" id="PTHR42855">
    <property type="entry name" value="ABC TRANSPORTER ATP-BINDING SUBUNIT"/>
    <property type="match status" value="1"/>
</dbReference>
<dbReference type="SUPFAM" id="SSF52540">
    <property type="entry name" value="P-loop containing nucleoside triphosphate hydrolases"/>
    <property type="match status" value="1"/>
</dbReference>
<dbReference type="GO" id="GO:0016887">
    <property type="term" value="F:ATP hydrolysis activity"/>
    <property type="evidence" value="ECO:0007669"/>
    <property type="project" value="InterPro"/>
</dbReference>
<gene>
    <name evidence="3" type="ORF">CTEN210_13185</name>
    <name evidence="4" type="ORF">CTEN210_13191</name>
    <name evidence="5" type="ORF">CTEN210_13197</name>
</gene>
<feature type="region of interest" description="Disordered" evidence="1">
    <location>
        <begin position="136"/>
        <end position="176"/>
    </location>
</feature>
<reference evidence="4 6" key="2">
    <citation type="journal article" date="2021" name="Sci. Rep.">
        <title>The genome of the diatom Chaetoceros tenuissimus carries an ancient integrated fragment of an extant virus.</title>
        <authorList>
            <person name="Hongo Y."/>
            <person name="Kimura K."/>
            <person name="Takaki Y."/>
            <person name="Yoshida Y."/>
            <person name="Baba S."/>
            <person name="Kobayashi G."/>
            <person name="Nagasaki K."/>
            <person name="Hano T."/>
            <person name="Tomaru Y."/>
        </authorList>
    </citation>
    <scope>NUCLEOTIDE SEQUENCE [LARGE SCALE GENOMIC DNA]</scope>
    <source>
        <strain evidence="4 6">NIES-3715</strain>
    </source>
</reference>
<dbReference type="AlphaFoldDB" id="A0AAD3D4S6"/>
<comment type="caution">
    <text evidence="4">The sequence shown here is derived from an EMBL/GenBank/DDBJ whole genome shotgun (WGS) entry which is preliminary data.</text>
</comment>
<accession>A0AAD3D4S6</accession>
<reference evidence="4" key="1">
    <citation type="submission" date="2020-02" db="EMBL/GenBank/DDBJ databases">
        <authorList>
            <person name="Hongo Y."/>
            <person name="Kimura K."/>
            <person name="Takaki Y."/>
            <person name="Tomaru Y."/>
        </authorList>
    </citation>
    <scope>NUCLEOTIDE SEQUENCE</scope>
    <source>
        <strain evidence="4">NIES-3715</strain>
    </source>
</reference>
<evidence type="ECO:0000313" key="6">
    <source>
        <dbReference type="Proteomes" id="UP001054902"/>
    </source>
</evidence>
<dbReference type="GO" id="GO:0005524">
    <property type="term" value="F:ATP binding"/>
    <property type="evidence" value="ECO:0007669"/>
    <property type="project" value="InterPro"/>
</dbReference>
<evidence type="ECO:0000259" key="2">
    <source>
        <dbReference type="Pfam" id="PF00005"/>
    </source>
</evidence>
<dbReference type="Proteomes" id="UP001054902">
    <property type="component" value="Unassembled WGS sequence"/>
</dbReference>